<evidence type="ECO:0000256" key="1">
    <source>
        <dbReference type="SAM" id="MobiDB-lite"/>
    </source>
</evidence>
<dbReference type="PANTHER" id="PTHR33481">
    <property type="entry name" value="REVERSE TRANSCRIPTASE"/>
    <property type="match status" value="1"/>
</dbReference>
<dbReference type="PANTHER" id="PTHR33481:SF1">
    <property type="entry name" value="ENDONUCLEASE_EXONUCLEASE_PHOSPHATASE DOMAIN-CONTAINING PROTEIN-RELATED"/>
    <property type="match status" value="1"/>
</dbReference>
<gene>
    <name evidence="3" type="ORF">HRG_09846</name>
</gene>
<protein>
    <submittedName>
        <fullName evidence="3">Endonuclease-reverse transcriptase domain-containing protein</fullName>
    </submittedName>
</protein>
<sequence>MGNIVVLAGDFNRHDLLWGGDEVSASRQGEGQPIIDLMDDFGLSSLLPRGTKTWQRSDEESTIDLTQADQLMRVVTKALRDLTPRAQPPSYAKRWWTKDLTRLRRTYTYWRNQARAQRRAGQSRPDLEQRAKEAAKEYHDNLRRQKKAHWDDFVIEGSNIWRAANKGEQAEELLSTFFPPLPTRIEPEGERPQREEIAMPDLTLQEIEEKVMAAKPWKAPGEDGLPAIVWKKLWHVVKHRIIPLRKPDKGDYTLAKAWRPISLLSTLGKILEAVVAERISYAVEAQGLLPANHFGARKRRSADQALVLLQERIYKAWRTGRVLSLISFDVKARGIPNLVQRRISNNGGSIAFVDDYSAWVTGPTAESNRDGIQSIIDDALDWEKRSGNDVKPKSNVKLLGVIMDKALRFKEHIARAAAKGLAAAMCLKRLKMASPRMARQLAQRIGAQAVTGGFRTVATAVAEAEAGVQSFRERHAQAAAKFWIRMRTLPKTHPLTSLRLKLNRRYASPMQKLASAMGRIDTKRLEVIHEFALAPWDERVQATDETDRVEVLKSDDPEDITIATSSSQRKGKVGLGGVVRDASATA</sequence>
<evidence type="ECO:0000313" key="4">
    <source>
        <dbReference type="Proteomes" id="UP000824596"/>
    </source>
</evidence>
<evidence type="ECO:0000313" key="3">
    <source>
        <dbReference type="EMBL" id="KAH0959385.1"/>
    </source>
</evidence>
<dbReference type="OrthoDB" id="4778504at2759"/>
<organism evidence="3 4">
    <name type="scientific">Hirsutella rhossiliensis</name>
    <dbReference type="NCBI Taxonomy" id="111463"/>
    <lineage>
        <taxon>Eukaryota</taxon>
        <taxon>Fungi</taxon>
        <taxon>Dikarya</taxon>
        <taxon>Ascomycota</taxon>
        <taxon>Pezizomycotina</taxon>
        <taxon>Sordariomycetes</taxon>
        <taxon>Hypocreomycetidae</taxon>
        <taxon>Hypocreales</taxon>
        <taxon>Ophiocordycipitaceae</taxon>
        <taxon>Hirsutella</taxon>
    </lineage>
</organism>
<dbReference type="InterPro" id="IPR036691">
    <property type="entry name" value="Endo/exonu/phosph_ase_sf"/>
</dbReference>
<feature type="region of interest" description="Disordered" evidence="1">
    <location>
        <begin position="562"/>
        <end position="586"/>
    </location>
</feature>
<feature type="compositionally biased region" description="Basic and acidic residues" evidence="1">
    <location>
        <begin position="125"/>
        <end position="134"/>
    </location>
</feature>
<dbReference type="AlphaFoldDB" id="A0A9P8MQH9"/>
<dbReference type="InterPro" id="IPR005135">
    <property type="entry name" value="Endo/exonuclease/phosphatase"/>
</dbReference>
<feature type="region of interest" description="Disordered" evidence="1">
    <location>
        <begin position="114"/>
        <end position="134"/>
    </location>
</feature>
<dbReference type="GeneID" id="68358975"/>
<keyword evidence="3" id="KW-0378">Hydrolase</keyword>
<feature type="compositionally biased region" description="Low complexity" evidence="1">
    <location>
        <begin position="114"/>
        <end position="124"/>
    </location>
</feature>
<dbReference type="Proteomes" id="UP000824596">
    <property type="component" value="Unassembled WGS sequence"/>
</dbReference>
<dbReference type="GO" id="GO:0004519">
    <property type="term" value="F:endonuclease activity"/>
    <property type="evidence" value="ECO:0007669"/>
    <property type="project" value="UniProtKB-KW"/>
</dbReference>
<accession>A0A9P8MQH9</accession>
<reference evidence="3" key="1">
    <citation type="submission" date="2021-09" db="EMBL/GenBank/DDBJ databases">
        <title>A high-quality genome of the endoparasitic fungus Hirsutella rhossiliensis with a comparison of Hirsutella genomes reveals transposable elements contributing to genome size variation.</title>
        <authorList>
            <person name="Lin R."/>
            <person name="Jiao Y."/>
            <person name="Sun X."/>
            <person name="Ling J."/>
            <person name="Xie B."/>
            <person name="Cheng X."/>
        </authorList>
    </citation>
    <scope>NUCLEOTIDE SEQUENCE</scope>
    <source>
        <strain evidence="3">HR02</strain>
    </source>
</reference>
<keyword evidence="3" id="KW-0540">Nuclease</keyword>
<dbReference type="EMBL" id="JAIZPD010000013">
    <property type="protein sequence ID" value="KAH0959385.1"/>
    <property type="molecule type" value="Genomic_DNA"/>
</dbReference>
<dbReference type="SUPFAM" id="SSF56219">
    <property type="entry name" value="DNase I-like"/>
    <property type="match status" value="1"/>
</dbReference>
<dbReference type="Pfam" id="PF14529">
    <property type="entry name" value="Exo_endo_phos_2"/>
    <property type="match status" value="1"/>
</dbReference>
<keyword evidence="4" id="KW-1185">Reference proteome</keyword>
<comment type="caution">
    <text evidence="3">The sequence shown here is derived from an EMBL/GenBank/DDBJ whole genome shotgun (WGS) entry which is preliminary data.</text>
</comment>
<feature type="domain" description="Endonuclease/exonuclease/phosphatase" evidence="2">
    <location>
        <begin position="5"/>
        <end position="73"/>
    </location>
</feature>
<evidence type="ECO:0000259" key="2">
    <source>
        <dbReference type="Pfam" id="PF14529"/>
    </source>
</evidence>
<name>A0A9P8MQH9_9HYPO</name>
<dbReference type="Gene3D" id="3.60.10.10">
    <property type="entry name" value="Endonuclease/exonuclease/phosphatase"/>
    <property type="match status" value="1"/>
</dbReference>
<dbReference type="RefSeq" id="XP_044716898.1">
    <property type="nucleotide sequence ID" value="XM_044868317.1"/>
</dbReference>
<proteinExistence type="predicted"/>
<keyword evidence="3" id="KW-0255">Endonuclease</keyword>